<dbReference type="PANTHER" id="PTHR20875:SF2">
    <property type="entry name" value="EF-HAND CALCIUM-BINDING DOMAIN-CONTAINING PROTEIN 6"/>
    <property type="match status" value="1"/>
</dbReference>
<dbReference type="Proteomes" id="UP000078046">
    <property type="component" value="Unassembled WGS sequence"/>
</dbReference>
<reference evidence="3 4" key="1">
    <citation type="submission" date="2016-04" db="EMBL/GenBank/DDBJ databases">
        <title>The genome of Intoshia linei affirms orthonectids as highly simplified spiralians.</title>
        <authorList>
            <person name="Mikhailov K.V."/>
            <person name="Slusarev G.S."/>
            <person name="Nikitin M.A."/>
            <person name="Logacheva M.D."/>
            <person name="Penin A."/>
            <person name="Aleoshin V."/>
            <person name="Panchin Y.V."/>
        </authorList>
    </citation>
    <scope>NUCLEOTIDE SEQUENCE [LARGE SCALE GENOMIC DNA]</scope>
    <source>
        <strain evidence="3">Intl2013</strain>
        <tissue evidence="3">Whole animal</tissue>
    </source>
</reference>
<comment type="caution">
    <text evidence="3">The sequence shown here is derived from an EMBL/GenBank/DDBJ whole genome shotgun (WGS) entry which is preliminary data.</text>
</comment>
<evidence type="ECO:0000313" key="3">
    <source>
        <dbReference type="EMBL" id="OAF70302.1"/>
    </source>
</evidence>
<organism evidence="3 4">
    <name type="scientific">Intoshia linei</name>
    <dbReference type="NCBI Taxonomy" id="1819745"/>
    <lineage>
        <taxon>Eukaryota</taxon>
        <taxon>Metazoa</taxon>
        <taxon>Spiralia</taxon>
        <taxon>Lophotrochozoa</taxon>
        <taxon>Mesozoa</taxon>
        <taxon>Orthonectida</taxon>
        <taxon>Rhopaluridae</taxon>
        <taxon>Intoshia</taxon>
    </lineage>
</organism>
<sequence>MSANSYYSNCAEKPRCGFAEKDKEINFPEDNTEILESMLRQDLQTNIKEILKDLHRLDYNCDGKINRNDLKQIIDTYHQKLTEDQFNKIYVRHDFHHRGIVDYSEFLQRLGVKFDGKNNFVNPKKLKIKVIGTKNTSVMTSRELDIYFRKKVCSNLNDLIKAFTAGQISDSSLLPIELVYSIFNEFTFKMTLQQFNQIMIKPNPQRNTNKNTSSFDVLFALKNHINQSFTSLKNAFIHLDENRIGKISRSIIKTFITKKLKIQVPINVMKEIMTALDPQHTNFINYHQFVKFFEQSNKIPEKWLESCHKYNKIISKPLPYDSTLKNLSDVINRKLPNLKKYLKIFNRTIDDYINREIIYRWICQNCFDIERKTFDNLSQQGLEPNGSIKDLL</sequence>
<evidence type="ECO:0000256" key="1">
    <source>
        <dbReference type="ARBA" id="ARBA00022837"/>
    </source>
</evidence>
<dbReference type="OrthoDB" id="26525at2759"/>
<dbReference type="SUPFAM" id="SSF47473">
    <property type="entry name" value="EF-hand"/>
    <property type="match status" value="1"/>
</dbReference>
<feature type="domain" description="EF-hand" evidence="2">
    <location>
        <begin position="45"/>
        <end position="80"/>
    </location>
</feature>
<dbReference type="PANTHER" id="PTHR20875">
    <property type="entry name" value="EF-HAND CALCIUM-BINDING DOMAIN-CONTAINING PROTEIN 6-RELATED"/>
    <property type="match status" value="1"/>
</dbReference>
<dbReference type="AlphaFoldDB" id="A0A177B9F9"/>
<dbReference type="InterPro" id="IPR018247">
    <property type="entry name" value="EF_Hand_1_Ca_BS"/>
</dbReference>
<dbReference type="InterPro" id="IPR002048">
    <property type="entry name" value="EF_hand_dom"/>
</dbReference>
<keyword evidence="4" id="KW-1185">Reference proteome</keyword>
<dbReference type="GO" id="GO:0005654">
    <property type="term" value="C:nucleoplasm"/>
    <property type="evidence" value="ECO:0007669"/>
    <property type="project" value="TreeGrafter"/>
</dbReference>
<keyword evidence="1" id="KW-0106">Calcium</keyword>
<dbReference type="InterPro" id="IPR052603">
    <property type="entry name" value="EFCB6"/>
</dbReference>
<evidence type="ECO:0000313" key="4">
    <source>
        <dbReference type="Proteomes" id="UP000078046"/>
    </source>
</evidence>
<dbReference type="PROSITE" id="PS50222">
    <property type="entry name" value="EF_HAND_2"/>
    <property type="match status" value="1"/>
</dbReference>
<dbReference type="Gene3D" id="1.10.238.10">
    <property type="entry name" value="EF-hand"/>
    <property type="match status" value="2"/>
</dbReference>
<dbReference type="PROSITE" id="PS00018">
    <property type="entry name" value="EF_HAND_1"/>
    <property type="match status" value="1"/>
</dbReference>
<accession>A0A177B9F9</accession>
<evidence type="ECO:0000259" key="2">
    <source>
        <dbReference type="PROSITE" id="PS50222"/>
    </source>
</evidence>
<protein>
    <recommendedName>
        <fullName evidence="2">EF-hand domain-containing protein</fullName>
    </recommendedName>
</protein>
<name>A0A177B9F9_9BILA</name>
<dbReference type="InterPro" id="IPR011992">
    <property type="entry name" value="EF-hand-dom_pair"/>
</dbReference>
<gene>
    <name evidence="3" type="ORF">A3Q56_01928</name>
</gene>
<proteinExistence type="predicted"/>
<dbReference type="GO" id="GO:0005509">
    <property type="term" value="F:calcium ion binding"/>
    <property type="evidence" value="ECO:0007669"/>
    <property type="project" value="InterPro"/>
</dbReference>
<dbReference type="EMBL" id="LWCA01000163">
    <property type="protein sequence ID" value="OAF70302.1"/>
    <property type="molecule type" value="Genomic_DNA"/>
</dbReference>